<sequence>MRGNARLRRGKSEQNITAMTALKKYARLEASALWRASPDDQRREVVLSVGDATLVISDLRDQAITHWSLAAVQRANPGVRPAIFHPEGDTGETIELAEDEAEMIDAIEKLRRAVERRRPRPGRLRWLGMAVSIALVAAAAVFWLPGALVTHTVSVVPEVKRAEIGAALLTRIERMTGPACAAPAGVRTAQVLRAKLGSGPISIMPSAVASSLHLPGGRILIDRALVEDYEEPDVAAGFILAEKTLMAGSDPLRALLETMGTAVSFQLLTTGTLDGETLDSYAEYLLTQPRRFPPDAPLLQAFDERNLRSTPYAYARDITGESVLTLIEADPMAGRTAPPLLSDADWLRLQNICGG</sequence>
<protein>
    <submittedName>
        <fullName evidence="2">Uncharacterized protein</fullName>
    </submittedName>
</protein>
<keyword evidence="1" id="KW-0472">Membrane</keyword>
<keyword evidence="1" id="KW-0812">Transmembrane</keyword>
<accession>Q161B4</accession>
<dbReference type="Proteomes" id="UP000007029">
    <property type="component" value="Chromosome"/>
</dbReference>
<dbReference type="AlphaFoldDB" id="Q161B4"/>
<dbReference type="HOGENOM" id="CLU_823572_0_0_5"/>
<evidence type="ECO:0000313" key="3">
    <source>
        <dbReference type="Proteomes" id="UP000007029"/>
    </source>
</evidence>
<dbReference type="eggNOG" id="COG0501">
    <property type="taxonomic scope" value="Bacteria"/>
</dbReference>
<feature type="transmembrane region" description="Helical" evidence="1">
    <location>
        <begin position="126"/>
        <end position="144"/>
    </location>
</feature>
<dbReference type="KEGG" id="rde:RD1_3975"/>
<keyword evidence="3" id="KW-1185">Reference proteome</keyword>
<organism evidence="2 3">
    <name type="scientific">Roseobacter denitrificans (strain ATCC 33942 / OCh 114)</name>
    <name type="common">Erythrobacter sp. (strain OCh 114)</name>
    <name type="synonym">Roseobacter denitrificans</name>
    <dbReference type="NCBI Taxonomy" id="375451"/>
    <lineage>
        <taxon>Bacteria</taxon>
        <taxon>Pseudomonadati</taxon>
        <taxon>Pseudomonadota</taxon>
        <taxon>Alphaproteobacteria</taxon>
        <taxon>Rhodobacterales</taxon>
        <taxon>Roseobacteraceae</taxon>
        <taxon>Roseobacter</taxon>
    </lineage>
</organism>
<evidence type="ECO:0000313" key="2">
    <source>
        <dbReference type="EMBL" id="ABG33429.1"/>
    </source>
</evidence>
<proteinExistence type="predicted"/>
<gene>
    <name evidence="2" type="ordered locus">RD1_3975</name>
</gene>
<name>Q161B4_ROSDO</name>
<reference evidence="2 3" key="1">
    <citation type="journal article" date="2007" name="J. Bacteriol.">
        <title>The complete genome sequence of Roseobacter denitrificans reveals a mixotrophic rather than photosynthetic metabolism.</title>
        <authorList>
            <person name="Swingley W.D."/>
            <person name="Sadekar S."/>
            <person name="Mastrian S.D."/>
            <person name="Matthies H.J."/>
            <person name="Hao J."/>
            <person name="Ramos H."/>
            <person name="Acharya C.R."/>
            <person name="Conrad A.L."/>
            <person name="Taylor H.L."/>
            <person name="Dejesa L.C."/>
            <person name="Shah M.K."/>
            <person name="O'huallachain M.E."/>
            <person name="Lince M.T."/>
            <person name="Blankenship R.E."/>
            <person name="Beatty J.T."/>
            <person name="Touchman J.W."/>
        </authorList>
    </citation>
    <scope>NUCLEOTIDE SEQUENCE [LARGE SCALE GENOMIC DNA]</scope>
    <source>
        <strain evidence="3">ATCC 33942 / OCh 114</strain>
    </source>
</reference>
<keyword evidence="1" id="KW-1133">Transmembrane helix</keyword>
<dbReference type="EMBL" id="CP000362">
    <property type="protein sequence ID" value="ABG33429.1"/>
    <property type="molecule type" value="Genomic_DNA"/>
</dbReference>
<dbReference type="STRING" id="375451.RD1_3975"/>
<evidence type="ECO:0000256" key="1">
    <source>
        <dbReference type="SAM" id="Phobius"/>
    </source>
</evidence>